<reference evidence="13" key="1">
    <citation type="submission" date="2016-09" db="EMBL/GenBank/DDBJ databases">
        <authorList>
            <person name="Koehorst J."/>
        </authorList>
    </citation>
    <scope>NUCLEOTIDE SEQUENCE [LARGE SCALE GENOMIC DNA]</scope>
</reference>
<dbReference type="Pfam" id="PF03719">
    <property type="entry name" value="Ribosomal_S5_C"/>
    <property type="match status" value="1"/>
</dbReference>
<dbReference type="FunFam" id="3.30.160.20:FF:000001">
    <property type="entry name" value="30S ribosomal protein S5"/>
    <property type="match status" value="1"/>
</dbReference>
<dbReference type="GO" id="GO:0019843">
    <property type="term" value="F:rRNA binding"/>
    <property type="evidence" value="ECO:0007669"/>
    <property type="project" value="UniProtKB-UniRule"/>
</dbReference>
<keyword evidence="3 8" id="KW-0699">rRNA-binding</keyword>
<evidence type="ECO:0000259" key="11">
    <source>
        <dbReference type="PROSITE" id="PS50881"/>
    </source>
</evidence>
<comment type="function">
    <text evidence="1 8">Located at the back of the 30S subunit body where it stabilizes the conformation of the head with respect to the body.</text>
</comment>
<name>A0A1H6L9F8_9BACT</name>
<dbReference type="OrthoDB" id="9809045at2"/>
<dbReference type="InterPro" id="IPR000851">
    <property type="entry name" value="Ribosomal_uS5"/>
</dbReference>
<keyword evidence="5 8" id="KW-0689">Ribosomal protein</keyword>
<dbReference type="InterPro" id="IPR005712">
    <property type="entry name" value="Ribosomal_uS5_bac-type"/>
</dbReference>
<dbReference type="Proteomes" id="UP000176204">
    <property type="component" value="Chromosome I"/>
</dbReference>
<evidence type="ECO:0000256" key="10">
    <source>
        <dbReference type="SAM" id="MobiDB-lite"/>
    </source>
</evidence>
<dbReference type="PANTHER" id="PTHR48277">
    <property type="entry name" value="MITOCHONDRIAL RIBOSOMAL PROTEIN S5"/>
    <property type="match status" value="1"/>
</dbReference>
<dbReference type="PROSITE" id="PS50881">
    <property type="entry name" value="S5_DSRBD"/>
    <property type="match status" value="1"/>
</dbReference>
<sequence>MNNEEQTAPAESVATPAAAPNNGERGGFRQGGFRQGGFRQGGNRGPRGPRREGGRRGAEAPVEDGPQLLEKVVFVNRCAKVVKGGRRFSFSALVVSGDQEGKVGFGFGKANEVSDAIRKGTEAAKRNLKPVAVVNSTIPHEVYAEFGGGKILLKPAAPGTGLIAGNTVRAVLEAAGVRDIVAKSLGSSNHANVVKATLTALTSLRTADQVLSARGKKKKDSAI</sequence>
<feature type="compositionally biased region" description="Basic and acidic residues" evidence="10">
    <location>
        <begin position="49"/>
        <end position="58"/>
    </location>
</feature>
<dbReference type="SUPFAM" id="SSF54211">
    <property type="entry name" value="Ribosomal protein S5 domain 2-like"/>
    <property type="match status" value="1"/>
</dbReference>
<dbReference type="HAMAP" id="MF_01307_B">
    <property type="entry name" value="Ribosomal_uS5_B"/>
    <property type="match status" value="1"/>
</dbReference>
<evidence type="ECO:0000256" key="3">
    <source>
        <dbReference type="ARBA" id="ARBA00022730"/>
    </source>
</evidence>
<feature type="domain" description="S5 DRBM" evidence="11">
    <location>
        <begin position="68"/>
        <end position="131"/>
    </location>
</feature>
<dbReference type="FunFam" id="3.30.230.10:FF:000002">
    <property type="entry name" value="30S ribosomal protein S5"/>
    <property type="match status" value="1"/>
</dbReference>
<dbReference type="SUPFAM" id="SSF54768">
    <property type="entry name" value="dsRNA-binding domain-like"/>
    <property type="match status" value="1"/>
</dbReference>
<evidence type="ECO:0000256" key="6">
    <source>
        <dbReference type="ARBA" id="ARBA00023274"/>
    </source>
</evidence>
<dbReference type="GO" id="GO:0006412">
    <property type="term" value="P:translation"/>
    <property type="evidence" value="ECO:0007669"/>
    <property type="project" value="UniProtKB-UniRule"/>
</dbReference>
<dbReference type="InterPro" id="IPR013810">
    <property type="entry name" value="Ribosomal_uS5_N"/>
</dbReference>
<accession>A0A1H6L9F8</accession>
<evidence type="ECO:0000256" key="7">
    <source>
        <dbReference type="ARBA" id="ARBA00035255"/>
    </source>
</evidence>
<dbReference type="KEGG" id="agl:PYTT_0926"/>
<dbReference type="Gene3D" id="3.30.160.20">
    <property type="match status" value="1"/>
</dbReference>
<evidence type="ECO:0000256" key="8">
    <source>
        <dbReference type="HAMAP-Rule" id="MF_01307"/>
    </source>
</evidence>
<evidence type="ECO:0000256" key="4">
    <source>
        <dbReference type="ARBA" id="ARBA00022884"/>
    </source>
</evidence>
<dbReference type="InterPro" id="IPR014721">
    <property type="entry name" value="Ribsml_uS5_D2-typ_fold_subgr"/>
</dbReference>
<dbReference type="Gene3D" id="3.30.230.10">
    <property type="match status" value="1"/>
</dbReference>
<evidence type="ECO:0000313" key="12">
    <source>
        <dbReference type="EMBL" id="SEH81154.1"/>
    </source>
</evidence>
<evidence type="ECO:0000256" key="2">
    <source>
        <dbReference type="ARBA" id="ARBA00008945"/>
    </source>
</evidence>
<dbReference type="PANTHER" id="PTHR48277:SF1">
    <property type="entry name" value="MITOCHONDRIAL RIBOSOMAL PROTEIN S5"/>
    <property type="match status" value="1"/>
</dbReference>
<comment type="subunit">
    <text evidence="8">Part of the 30S ribosomal subunit. Contacts proteins S4 and S8.</text>
</comment>
<evidence type="ECO:0000256" key="1">
    <source>
        <dbReference type="ARBA" id="ARBA00003093"/>
    </source>
</evidence>
<dbReference type="STRING" id="1679444.PYTT_0926"/>
<dbReference type="Pfam" id="PF00333">
    <property type="entry name" value="Ribosomal_S5"/>
    <property type="match status" value="1"/>
</dbReference>
<dbReference type="RefSeq" id="WP_083076601.1">
    <property type="nucleotide sequence ID" value="NZ_JACVVN010000001.1"/>
</dbReference>
<keyword evidence="13" id="KW-1185">Reference proteome</keyword>
<gene>
    <name evidence="8" type="primary">rpsE</name>
    <name evidence="12" type="ORF">PYTT_0926</name>
</gene>
<dbReference type="AlphaFoldDB" id="A0A1H6L9F8"/>
<dbReference type="GO" id="GO:0015935">
    <property type="term" value="C:small ribosomal subunit"/>
    <property type="evidence" value="ECO:0007669"/>
    <property type="project" value="InterPro"/>
</dbReference>
<feature type="compositionally biased region" description="Gly residues" evidence="10">
    <location>
        <begin position="24"/>
        <end position="45"/>
    </location>
</feature>
<organism evidence="12 13">
    <name type="scientific">Akkermansia glycaniphila</name>
    <dbReference type="NCBI Taxonomy" id="1679444"/>
    <lineage>
        <taxon>Bacteria</taxon>
        <taxon>Pseudomonadati</taxon>
        <taxon>Verrucomicrobiota</taxon>
        <taxon>Verrucomicrobiia</taxon>
        <taxon>Verrucomicrobiales</taxon>
        <taxon>Akkermansiaceae</taxon>
        <taxon>Akkermansia</taxon>
    </lineage>
</organism>
<evidence type="ECO:0000256" key="5">
    <source>
        <dbReference type="ARBA" id="ARBA00022980"/>
    </source>
</evidence>
<dbReference type="GO" id="GO:0003735">
    <property type="term" value="F:structural constituent of ribosome"/>
    <property type="evidence" value="ECO:0007669"/>
    <property type="project" value="UniProtKB-UniRule"/>
</dbReference>
<feature type="compositionally biased region" description="Low complexity" evidence="10">
    <location>
        <begin position="8"/>
        <end position="23"/>
    </location>
</feature>
<proteinExistence type="inferred from homology"/>
<evidence type="ECO:0000256" key="9">
    <source>
        <dbReference type="RuleBase" id="RU003823"/>
    </source>
</evidence>
<keyword evidence="4 8" id="KW-0694">RNA-binding</keyword>
<dbReference type="GO" id="GO:0042254">
    <property type="term" value="P:ribosome biogenesis"/>
    <property type="evidence" value="ECO:0007669"/>
    <property type="project" value="UniProtKB-ARBA"/>
</dbReference>
<protein>
    <recommendedName>
        <fullName evidence="7 8">Small ribosomal subunit protein uS5</fullName>
    </recommendedName>
</protein>
<dbReference type="GO" id="GO:0005737">
    <property type="term" value="C:cytoplasm"/>
    <property type="evidence" value="ECO:0007669"/>
    <property type="project" value="UniProtKB-ARBA"/>
</dbReference>
<feature type="region of interest" description="Disordered" evidence="10">
    <location>
        <begin position="1"/>
        <end position="63"/>
    </location>
</feature>
<comment type="domain">
    <text evidence="8">The N-terminal domain interacts with the head of the 30S subunit; the C-terminal domain interacts with the body and contacts protein S4. The interaction surface between S4 and S5 is involved in control of translational fidelity.</text>
</comment>
<keyword evidence="6 8" id="KW-0687">Ribonucleoprotein</keyword>
<comment type="function">
    <text evidence="8">With S4 and S12 plays an important role in translational accuracy.</text>
</comment>
<dbReference type="NCBIfam" id="TIGR01021">
    <property type="entry name" value="rpsE_bact"/>
    <property type="match status" value="1"/>
</dbReference>
<dbReference type="EMBL" id="LT629973">
    <property type="protein sequence ID" value="SEH81154.1"/>
    <property type="molecule type" value="Genomic_DNA"/>
</dbReference>
<dbReference type="InterPro" id="IPR020568">
    <property type="entry name" value="Ribosomal_Su5_D2-typ_SF"/>
</dbReference>
<dbReference type="InterPro" id="IPR005324">
    <property type="entry name" value="Ribosomal_uS5_C"/>
</dbReference>
<evidence type="ECO:0000313" key="13">
    <source>
        <dbReference type="Proteomes" id="UP000176204"/>
    </source>
</evidence>
<comment type="similarity">
    <text evidence="2 8 9">Belongs to the universal ribosomal protein uS5 family.</text>
</comment>